<keyword evidence="22" id="KW-1185">Reference proteome</keyword>
<dbReference type="Pfam" id="PF01148">
    <property type="entry name" value="CTP_transf_1"/>
    <property type="match status" value="1"/>
</dbReference>
<gene>
    <name evidence="21" type="ORF">T9R20_08570</name>
</gene>
<evidence type="ECO:0000256" key="3">
    <source>
        <dbReference type="ARBA" id="ARBA00005119"/>
    </source>
</evidence>
<comment type="subcellular location">
    <subcellularLocation>
        <location evidence="2">Cell membrane</location>
        <topology evidence="2">Multi-pass membrane protein</topology>
    </subcellularLocation>
</comment>
<feature type="transmembrane region" description="Helical" evidence="20">
    <location>
        <begin position="98"/>
        <end position="115"/>
    </location>
</feature>
<feature type="transmembrane region" description="Helical" evidence="20">
    <location>
        <begin position="279"/>
        <end position="298"/>
    </location>
</feature>
<evidence type="ECO:0000313" key="22">
    <source>
        <dbReference type="Proteomes" id="UP001324533"/>
    </source>
</evidence>
<feature type="transmembrane region" description="Helical" evidence="20">
    <location>
        <begin position="183"/>
        <end position="206"/>
    </location>
</feature>
<keyword evidence="10 18" id="KW-0808">Transferase</keyword>
<keyword evidence="11 18" id="KW-0812">Transmembrane</keyword>
<reference evidence="21 22" key="1">
    <citation type="submission" date="2023-06" db="EMBL/GenBank/DDBJ databases">
        <title>Rock-solubilizing bacteria, Microbacterium invictum, promotes re-establishment of vegetation in rocky wasteland by accelerating rock bio-weathering and reshaping soil bacterial community.</title>
        <authorList>
            <person name="Liu C."/>
        </authorList>
    </citation>
    <scope>NUCLEOTIDE SEQUENCE [LARGE SCALE GENOMIC DNA]</scope>
    <source>
        <strain evidence="21 22">X-18</strain>
    </source>
</reference>
<evidence type="ECO:0000256" key="15">
    <source>
        <dbReference type="ARBA" id="ARBA00023136"/>
    </source>
</evidence>
<evidence type="ECO:0000256" key="1">
    <source>
        <dbReference type="ARBA" id="ARBA00001698"/>
    </source>
</evidence>
<keyword evidence="12 18" id="KW-0548">Nucleotidyltransferase</keyword>
<accession>A0ABZ0V5F2</accession>
<keyword evidence="14" id="KW-0443">Lipid metabolism</keyword>
<comment type="pathway">
    <text evidence="3 18">Phospholipid metabolism; CDP-diacylglycerol biosynthesis; CDP-diacylglycerol from sn-glycerol 3-phosphate: step 3/3.</text>
</comment>
<feature type="transmembrane region" description="Helical" evidence="20">
    <location>
        <begin position="212"/>
        <end position="235"/>
    </location>
</feature>
<dbReference type="PANTHER" id="PTHR46382:SF1">
    <property type="entry name" value="PHOSPHATIDATE CYTIDYLYLTRANSFERASE"/>
    <property type="match status" value="1"/>
</dbReference>
<keyword evidence="8" id="KW-1003">Cell membrane</keyword>
<evidence type="ECO:0000256" key="19">
    <source>
        <dbReference type="SAM" id="MobiDB-lite"/>
    </source>
</evidence>
<comment type="similarity">
    <text evidence="5 18">Belongs to the CDS family.</text>
</comment>
<organism evidence="21 22">
    <name type="scientific">Microbacterium invictum</name>
    <dbReference type="NCBI Taxonomy" id="515415"/>
    <lineage>
        <taxon>Bacteria</taxon>
        <taxon>Bacillati</taxon>
        <taxon>Actinomycetota</taxon>
        <taxon>Actinomycetes</taxon>
        <taxon>Micrococcales</taxon>
        <taxon>Microbacteriaceae</taxon>
        <taxon>Microbacterium</taxon>
    </lineage>
</organism>
<name>A0ABZ0V5F2_9MICO</name>
<evidence type="ECO:0000256" key="14">
    <source>
        <dbReference type="ARBA" id="ARBA00023098"/>
    </source>
</evidence>
<evidence type="ECO:0000313" key="21">
    <source>
        <dbReference type="EMBL" id="WQB68783.1"/>
    </source>
</evidence>
<evidence type="ECO:0000256" key="11">
    <source>
        <dbReference type="ARBA" id="ARBA00022692"/>
    </source>
</evidence>
<evidence type="ECO:0000256" key="8">
    <source>
        <dbReference type="ARBA" id="ARBA00022475"/>
    </source>
</evidence>
<feature type="transmembrane region" description="Helical" evidence="20">
    <location>
        <begin position="256"/>
        <end position="273"/>
    </location>
</feature>
<evidence type="ECO:0000256" key="20">
    <source>
        <dbReference type="SAM" id="Phobius"/>
    </source>
</evidence>
<evidence type="ECO:0000256" key="12">
    <source>
        <dbReference type="ARBA" id="ARBA00022695"/>
    </source>
</evidence>
<dbReference type="Proteomes" id="UP001324533">
    <property type="component" value="Chromosome"/>
</dbReference>
<keyword evidence="16" id="KW-0594">Phospholipid biosynthesis</keyword>
<keyword evidence="9" id="KW-0444">Lipid biosynthesis</keyword>
<keyword evidence="13 20" id="KW-1133">Transmembrane helix</keyword>
<feature type="transmembrane region" description="Helical" evidence="20">
    <location>
        <begin position="127"/>
        <end position="144"/>
    </location>
</feature>
<feature type="transmembrane region" description="Helical" evidence="20">
    <location>
        <begin position="150"/>
        <end position="171"/>
    </location>
</feature>
<evidence type="ECO:0000256" key="13">
    <source>
        <dbReference type="ARBA" id="ARBA00022989"/>
    </source>
</evidence>
<evidence type="ECO:0000256" key="4">
    <source>
        <dbReference type="ARBA" id="ARBA00005189"/>
    </source>
</evidence>
<evidence type="ECO:0000256" key="5">
    <source>
        <dbReference type="ARBA" id="ARBA00010185"/>
    </source>
</evidence>
<protein>
    <recommendedName>
        <fullName evidence="7 18">Phosphatidate cytidylyltransferase</fullName>
        <ecNumber evidence="6 18">2.7.7.41</ecNumber>
    </recommendedName>
</protein>
<evidence type="ECO:0000256" key="18">
    <source>
        <dbReference type="RuleBase" id="RU003938"/>
    </source>
</evidence>
<dbReference type="PROSITE" id="PS01315">
    <property type="entry name" value="CDS"/>
    <property type="match status" value="1"/>
</dbReference>
<evidence type="ECO:0000256" key="2">
    <source>
        <dbReference type="ARBA" id="ARBA00004651"/>
    </source>
</evidence>
<sequence length="349" mass="36680">MTDTAGGERGSDAPEAPATRREAAAARRGLAAGEPGFQTHVRAARSELETQLAHARAEFEEANARITQRTGRNLILAILIGLAIGVVVLASLIFFKQLFVLFALAASTLGTFEFSRALRTSGRKVDVVAQLIAGTLLVLAGFFLQPWLHWIGAFAAVALVVVWRLVGQLFADDGRSHGRVLGDVLVAAFVQLYVPFLASLCVALLAQDGGQWWVLAFIIVAVASDTGAYVSGLTLGRSGRHPMAPRISPKKTWEGFAGAAVAAVIAGLLLAPLMLGLPIWTGVVIGLVILGTATAGDLGESMIKRDLGIKDMSSWLPGHGGVLDRLDSILPSTTAALALYYLLSPLGVA</sequence>
<keyword evidence="17" id="KW-1208">Phospholipid metabolism</keyword>
<dbReference type="InterPro" id="IPR000374">
    <property type="entry name" value="PC_trans"/>
</dbReference>
<evidence type="ECO:0000256" key="9">
    <source>
        <dbReference type="ARBA" id="ARBA00022516"/>
    </source>
</evidence>
<evidence type="ECO:0000256" key="16">
    <source>
        <dbReference type="ARBA" id="ARBA00023209"/>
    </source>
</evidence>
<dbReference type="GO" id="GO:0004605">
    <property type="term" value="F:phosphatidate cytidylyltransferase activity"/>
    <property type="evidence" value="ECO:0007669"/>
    <property type="project" value="UniProtKB-EC"/>
</dbReference>
<dbReference type="EC" id="2.7.7.41" evidence="6 18"/>
<evidence type="ECO:0000256" key="17">
    <source>
        <dbReference type="ARBA" id="ARBA00023264"/>
    </source>
</evidence>
<dbReference type="RefSeq" id="WP_322408878.1">
    <property type="nucleotide sequence ID" value="NZ_CP139779.1"/>
</dbReference>
<evidence type="ECO:0000256" key="10">
    <source>
        <dbReference type="ARBA" id="ARBA00022679"/>
    </source>
</evidence>
<dbReference type="EMBL" id="CP139779">
    <property type="protein sequence ID" value="WQB68783.1"/>
    <property type="molecule type" value="Genomic_DNA"/>
</dbReference>
<feature type="region of interest" description="Disordered" evidence="19">
    <location>
        <begin position="1"/>
        <end position="25"/>
    </location>
</feature>
<keyword evidence="15 20" id="KW-0472">Membrane</keyword>
<proteinExistence type="inferred from homology"/>
<comment type="pathway">
    <text evidence="4">Lipid metabolism.</text>
</comment>
<dbReference type="PANTHER" id="PTHR46382">
    <property type="entry name" value="PHOSPHATIDATE CYTIDYLYLTRANSFERASE"/>
    <property type="match status" value="1"/>
</dbReference>
<evidence type="ECO:0000256" key="7">
    <source>
        <dbReference type="ARBA" id="ARBA00019373"/>
    </source>
</evidence>
<feature type="transmembrane region" description="Helical" evidence="20">
    <location>
        <begin position="74"/>
        <end position="92"/>
    </location>
</feature>
<evidence type="ECO:0000256" key="6">
    <source>
        <dbReference type="ARBA" id="ARBA00012487"/>
    </source>
</evidence>
<comment type="catalytic activity">
    <reaction evidence="1 18">
        <text>a 1,2-diacyl-sn-glycero-3-phosphate + CTP + H(+) = a CDP-1,2-diacyl-sn-glycerol + diphosphate</text>
        <dbReference type="Rhea" id="RHEA:16229"/>
        <dbReference type="ChEBI" id="CHEBI:15378"/>
        <dbReference type="ChEBI" id="CHEBI:33019"/>
        <dbReference type="ChEBI" id="CHEBI:37563"/>
        <dbReference type="ChEBI" id="CHEBI:58332"/>
        <dbReference type="ChEBI" id="CHEBI:58608"/>
        <dbReference type="EC" id="2.7.7.41"/>
    </reaction>
</comment>